<comment type="caution">
    <text evidence="1">The sequence shown here is derived from an EMBL/GenBank/DDBJ whole genome shotgun (WGS) entry which is preliminary data.</text>
</comment>
<name>A0A7W7IYR0_9FLAO</name>
<evidence type="ECO:0000313" key="1">
    <source>
        <dbReference type="EMBL" id="MBB4802587.1"/>
    </source>
</evidence>
<protein>
    <submittedName>
        <fullName evidence="1">Uncharacterized protein</fullName>
    </submittedName>
</protein>
<accession>A0A7W7IYR0</accession>
<gene>
    <name evidence="1" type="ORF">HNP37_002662</name>
</gene>
<sequence length="35" mass="4294">MLETFYSFFVGKMNVKAVYKDSYYWELMENAMKKT</sequence>
<dbReference type="EMBL" id="JACHLD010000004">
    <property type="protein sequence ID" value="MBB4802587.1"/>
    <property type="molecule type" value="Genomic_DNA"/>
</dbReference>
<keyword evidence="2" id="KW-1185">Reference proteome</keyword>
<evidence type="ECO:0000313" key="2">
    <source>
        <dbReference type="Proteomes" id="UP000561681"/>
    </source>
</evidence>
<organism evidence="1 2">
    <name type="scientific">Flavobacterium nitrogenifigens</name>
    <dbReference type="NCBI Taxonomy" id="1617283"/>
    <lineage>
        <taxon>Bacteria</taxon>
        <taxon>Pseudomonadati</taxon>
        <taxon>Bacteroidota</taxon>
        <taxon>Flavobacteriia</taxon>
        <taxon>Flavobacteriales</taxon>
        <taxon>Flavobacteriaceae</taxon>
        <taxon>Flavobacterium</taxon>
    </lineage>
</organism>
<dbReference type="AlphaFoldDB" id="A0A7W7IYR0"/>
<proteinExistence type="predicted"/>
<dbReference type="Proteomes" id="UP000561681">
    <property type="component" value="Unassembled WGS sequence"/>
</dbReference>
<reference evidence="1 2" key="1">
    <citation type="submission" date="2020-08" db="EMBL/GenBank/DDBJ databases">
        <title>Functional genomics of gut bacteria from endangered species of beetles.</title>
        <authorList>
            <person name="Carlos-Shanley C."/>
        </authorList>
    </citation>
    <scope>NUCLEOTIDE SEQUENCE [LARGE SCALE GENOMIC DNA]</scope>
    <source>
        <strain evidence="1 2">S00142</strain>
    </source>
</reference>